<comment type="caution">
    <text evidence="1">The sequence shown here is derived from an EMBL/GenBank/DDBJ whole genome shotgun (WGS) entry which is preliminary data.</text>
</comment>
<dbReference type="EMBL" id="JBHSLV010000043">
    <property type="protein sequence ID" value="MFC5395258.1"/>
    <property type="molecule type" value="Genomic_DNA"/>
</dbReference>
<sequence length="147" mass="16221">MELRIPPKAWILVCDARKALFLHNAGDAAFPNLRLERAIQAPANPLTAKQGADRPGRIQNAFGPTSAAEATDWHEMAEAQFARETVDAFRTLYRSRPHGVVLVAPPRMLAALRESLDDGVHATVIAEIDKDLTKHPIQEIERLLTGI</sequence>
<evidence type="ECO:0000313" key="1">
    <source>
        <dbReference type="EMBL" id="MFC5395258.1"/>
    </source>
</evidence>
<dbReference type="Proteomes" id="UP001596104">
    <property type="component" value="Unassembled WGS sequence"/>
</dbReference>
<proteinExistence type="predicted"/>
<dbReference type="InterPro" id="IPR019291">
    <property type="entry name" value="Host_attachment_protein"/>
</dbReference>
<protein>
    <submittedName>
        <fullName evidence="1">Host attachment family protein</fullName>
    </submittedName>
</protein>
<organism evidence="1 2">
    <name type="scientific">Bosea vestrisii</name>
    <dbReference type="NCBI Taxonomy" id="151416"/>
    <lineage>
        <taxon>Bacteria</taxon>
        <taxon>Pseudomonadati</taxon>
        <taxon>Pseudomonadota</taxon>
        <taxon>Alphaproteobacteria</taxon>
        <taxon>Hyphomicrobiales</taxon>
        <taxon>Boseaceae</taxon>
        <taxon>Bosea</taxon>
    </lineage>
</organism>
<reference evidence="2" key="1">
    <citation type="journal article" date="2019" name="Int. J. Syst. Evol. Microbiol.">
        <title>The Global Catalogue of Microorganisms (GCM) 10K type strain sequencing project: providing services to taxonomists for standard genome sequencing and annotation.</title>
        <authorList>
            <consortium name="The Broad Institute Genomics Platform"/>
            <consortium name="The Broad Institute Genome Sequencing Center for Infectious Disease"/>
            <person name="Wu L."/>
            <person name="Ma J."/>
        </authorList>
    </citation>
    <scope>NUCLEOTIDE SEQUENCE [LARGE SCALE GENOMIC DNA]</scope>
    <source>
        <strain evidence="2">CGMCC 1.16326</strain>
    </source>
</reference>
<evidence type="ECO:0000313" key="2">
    <source>
        <dbReference type="Proteomes" id="UP001596104"/>
    </source>
</evidence>
<name>A0ABW0HDG0_9HYPH</name>
<gene>
    <name evidence="1" type="ORF">ACFPPC_21745</name>
</gene>
<accession>A0ABW0HDG0</accession>
<dbReference type="Pfam" id="PF10116">
    <property type="entry name" value="Host_attach"/>
    <property type="match status" value="1"/>
</dbReference>
<dbReference type="RefSeq" id="WP_291680035.1">
    <property type="nucleotide sequence ID" value="NZ_JBHSLV010000043.1"/>
</dbReference>
<keyword evidence="2" id="KW-1185">Reference proteome</keyword>